<feature type="signal peptide" evidence="1">
    <location>
        <begin position="1"/>
        <end position="20"/>
    </location>
</feature>
<keyword evidence="3" id="KW-1185">Reference proteome</keyword>
<dbReference type="EMBL" id="ACJW02000002">
    <property type="protein sequence ID" value="EEP69234.1"/>
    <property type="molecule type" value="Genomic_DNA"/>
</dbReference>
<proteinExistence type="predicted"/>
<dbReference type="AlphaFoldDB" id="C4GG79"/>
<evidence type="ECO:0000256" key="1">
    <source>
        <dbReference type="SAM" id="SignalP"/>
    </source>
</evidence>
<gene>
    <name evidence="2" type="ORF">GCWU000324_01146</name>
</gene>
<organism evidence="2 3">
    <name type="scientific">Kingella oralis ATCC 51147</name>
    <dbReference type="NCBI Taxonomy" id="629741"/>
    <lineage>
        <taxon>Bacteria</taxon>
        <taxon>Pseudomonadati</taxon>
        <taxon>Pseudomonadota</taxon>
        <taxon>Betaproteobacteria</taxon>
        <taxon>Neisseriales</taxon>
        <taxon>Neisseriaceae</taxon>
        <taxon>Kingella</taxon>
    </lineage>
</organism>
<dbReference type="Proteomes" id="UP000003009">
    <property type="component" value="Unassembled WGS sequence"/>
</dbReference>
<protein>
    <submittedName>
        <fullName evidence="2">Uncharacterized protein</fullName>
    </submittedName>
</protein>
<comment type="caution">
    <text evidence="2">The sequence shown here is derived from an EMBL/GenBank/DDBJ whole genome shotgun (WGS) entry which is preliminary data.</text>
</comment>
<feature type="chain" id="PRO_5002938191" evidence="1">
    <location>
        <begin position="21"/>
        <end position="261"/>
    </location>
</feature>
<dbReference type="RefSeq" id="WP_003795183.1">
    <property type="nucleotide sequence ID" value="NZ_GG665871.1"/>
</dbReference>
<reference evidence="2" key="1">
    <citation type="submission" date="2009-04" db="EMBL/GenBank/DDBJ databases">
        <authorList>
            <person name="Weinstock G."/>
            <person name="Sodergren E."/>
            <person name="Clifton S."/>
            <person name="Fulton L."/>
            <person name="Fulton B."/>
            <person name="Courtney L."/>
            <person name="Fronick C."/>
            <person name="Harrison M."/>
            <person name="Strong C."/>
            <person name="Farmer C."/>
            <person name="Delahaunty K."/>
            <person name="Markovic C."/>
            <person name="Hall O."/>
            <person name="Minx P."/>
            <person name="Tomlinson C."/>
            <person name="Mitreva M."/>
            <person name="Nelson J."/>
            <person name="Hou S."/>
            <person name="Wollam A."/>
            <person name="Pepin K.H."/>
            <person name="Johnson M."/>
            <person name="Bhonagiri V."/>
            <person name="Nash W.E."/>
            <person name="Warren W."/>
            <person name="Chinwalla A."/>
            <person name="Mardis E.R."/>
            <person name="Wilson R.K."/>
        </authorList>
    </citation>
    <scope>NUCLEOTIDE SEQUENCE [LARGE SCALE GENOMIC DNA]</scope>
    <source>
        <strain evidence="2">ATCC 51147</strain>
    </source>
</reference>
<keyword evidence="1" id="KW-0732">Signal</keyword>
<name>C4GG79_9NEIS</name>
<accession>C4GG79</accession>
<sequence length="261" mass="29026">MKKPLLALALCASLTTTAQAAEPFVGHYHSGGVDWAQNLMLMDNNRFCFALIAGSLDLITGGTWQAHKKGNISTIELTETRLKLPDLLLAATSSGRQAKIGKKRAMMFSAYELDSVLSAHQIRYAFSHSDTPPQAKNYAPLPDTDKMASYVVVPDNAQYVFIRTDSDSPVYRFHMGKNRNVALMPNSQARHDPFNLTLVYNHQTHFLGNTRSPTEWGQPEKVSSETQEQAWQQCQPKAIETVRQVTSSEPTLVEPDILPAH</sequence>
<dbReference type="GeneID" id="84906603"/>
<dbReference type="STRING" id="629741.GCWU000324_01146"/>
<dbReference type="HOGENOM" id="CLU_1029843_0_0_4"/>
<dbReference type="OrthoDB" id="8601716at2"/>
<evidence type="ECO:0000313" key="2">
    <source>
        <dbReference type="EMBL" id="EEP69234.1"/>
    </source>
</evidence>
<evidence type="ECO:0000313" key="3">
    <source>
        <dbReference type="Proteomes" id="UP000003009"/>
    </source>
</evidence>